<keyword evidence="1" id="KW-0813">Transport</keyword>
<dbReference type="InterPro" id="IPR017871">
    <property type="entry name" value="ABC_transporter-like_CS"/>
</dbReference>
<dbReference type="InterPro" id="IPR050107">
    <property type="entry name" value="ABC_carbohydrate_import_ATPase"/>
</dbReference>
<keyword evidence="4" id="KW-0677">Repeat</keyword>
<dbReference type="GO" id="GO:0016887">
    <property type="term" value="F:ATP hydrolysis activity"/>
    <property type="evidence" value="ECO:0007669"/>
    <property type="project" value="InterPro"/>
</dbReference>
<dbReference type="Pfam" id="PF00005">
    <property type="entry name" value="ABC_tran"/>
    <property type="match status" value="2"/>
</dbReference>
<dbReference type="CDD" id="cd03216">
    <property type="entry name" value="ABC_Carb_Monos_I"/>
    <property type="match status" value="1"/>
</dbReference>
<keyword evidence="6 10" id="KW-0067">ATP-binding</keyword>
<evidence type="ECO:0000313" key="11">
    <source>
        <dbReference type="Proteomes" id="UP000588068"/>
    </source>
</evidence>
<dbReference type="SUPFAM" id="SSF52540">
    <property type="entry name" value="P-loop containing nucleoside triphosphate hydrolases"/>
    <property type="match status" value="2"/>
</dbReference>
<dbReference type="PROSITE" id="PS50893">
    <property type="entry name" value="ABC_TRANSPORTER_2"/>
    <property type="match status" value="2"/>
</dbReference>
<evidence type="ECO:0000256" key="5">
    <source>
        <dbReference type="ARBA" id="ARBA00022741"/>
    </source>
</evidence>
<dbReference type="Gene3D" id="3.40.50.300">
    <property type="entry name" value="P-loop containing nucleotide triphosphate hydrolases"/>
    <property type="match status" value="2"/>
</dbReference>
<name>A0A841HTZ3_9GAMM</name>
<keyword evidence="8" id="KW-0472">Membrane</keyword>
<dbReference type="EMBL" id="JACHHZ010000006">
    <property type="protein sequence ID" value="MBB6096104.1"/>
    <property type="molecule type" value="Genomic_DNA"/>
</dbReference>
<sequence>MARAPLLRIGKLCKSFAAPVLTDIDLAFDTGEIVALTGENGAGKSTLSKLIAGLISPDSGEMLLGGERFSPRSRVDAERSGVRMVLQELSLVGTLSVAENLQLGAIPHRFGFIDRDAMNARARAQLALLGLDSIDPELPVSELGIGQQQLVEIARGLSGDVKLLILDEPTAMLTAREVEELFRQLALLRGRGVTIVYISHRLDELQRIADRVVVLRDGRLACDRAMAEVSHDEIVRMMVGHDVHEDEDRPRRASGRELLRVANFSGGLVRDASLAVHAGEILGLAGLVGSGRTELLRLIFGADQKSTGDLWLGGRPARIRNPTDAVAQGVGLLTEDRKSQGLLLGQALAMNLTIAHLSTVSRKGWIDGGGEERTAQQWKQRLRIRSKDSAQHVDELSGGNQQKVLFARWLHRDCQVLLLDEPTRGVDIGARADIYAELDALAKAGKALLVVSSDLRELMTLCDRIAVMSAGTLVQTFERGEWTEQALLAAAFSAYAQTMNMATDKAAS</sequence>
<keyword evidence="3" id="KW-0762">Sugar transport</keyword>
<evidence type="ECO:0000256" key="6">
    <source>
        <dbReference type="ARBA" id="ARBA00022840"/>
    </source>
</evidence>
<dbReference type="InterPro" id="IPR027417">
    <property type="entry name" value="P-loop_NTPase"/>
</dbReference>
<accession>A0A841HTZ3</accession>
<proteinExistence type="predicted"/>
<feature type="domain" description="ABC transporter" evidence="9">
    <location>
        <begin position="4"/>
        <end position="242"/>
    </location>
</feature>
<evidence type="ECO:0000256" key="8">
    <source>
        <dbReference type="ARBA" id="ARBA00023136"/>
    </source>
</evidence>
<keyword evidence="11" id="KW-1185">Reference proteome</keyword>
<feature type="domain" description="ABC transporter" evidence="9">
    <location>
        <begin position="253"/>
        <end position="495"/>
    </location>
</feature>
<dbReference type="PANTHER" id="PTHR43790:SF3">
    <property type="entry name" value="D-ALLOSE IMPORT ATP-BINDING PROTEIN ALSA-RELATED"/>
    <property type="match status" value="1"/>
</dbReference>
<evidence type="ECO:0000313" key="10">
    <source>
        <dbReference type="EMBL" id="MBB6096104.1"/>
    </source>
</evidence>
<keyword evidence="7" id="KW-1278">Translocase</keyword>
<evidence type="ECO:0000256" key="3">
    <source>
        <dbReference type="ARBA" id="ARBA00022597"/>
    </source>
</evidence>
<dbReference type="AlphaFoldDB" id="A0A841HTZ3"/>
<dbReference type="SMART" id="SM00382">
    <property type="entry name" value="AAA"/>
    <property type="match status" value="2"/>
</dbReference>
<evidence type="ECO:0000256" key="4">
    <source>
        <dbReference type="ARBA" id="ARBA00022737"/>
    </source>
</evidence>
<dbReference type="PANTHER" id="PTHR43790">
    <property type="entry name" value="CARBOHYDRATE TRANSPORT ATP-BINDING PROTEIN MG119-RELATED"/>
    <property type="match status" value="1"/>
</dbReference>
<dbReference type="PROSITE" id="PS00211">
    <property type="entry name" value="ABC_TRANSPORTER_1"/>
    <property type="match status" value="1"/>
</dbReference>
<dbReference type="CDD" id="cd03215">
    <property type="entry name" value="ABC_Carb_Monos_II"/>
    <property type="match status" value="1"/>
</dbReference>
<keyword evidence="5" id="KW-0547">Nucleotide-binding</keyword>
<keyword evidence="2" id="KW-1003">Cell membrane</keyword>
<comment type="caution">
    <text evidence="10">The sequence shown here is derived from an EMBL/GenBank/DDBJ whole genome shotgun (WGS) entry which is preliminary data.</text>
</comment>
<evidence type="ECO:0000256" key="1">
    <source>
        <dbReference type="ARBA" id="ARBA00022448"/>
    </source>
</evidence>
<dbReference type="Proteomes" id="UP000588068">
    <property type="component" value="Unassembled WGS sequence"/>
</dbReference>
<dbReference type="InterPro" id="IPR003439">
    <property type="entry name" value="ABC_transporter-like_ATP-bd"/>
</dbReference>
<dbReference type="GO" id="GO:0005524">
    <property type="term" value="F:ATP binding"/>
    <property type="evidence" value="ECO:0007669"/>
    <property type="project" value="UniProtKB-KW"/>
</dbReference>
<dbReference type="InterPro" id="IPR003593">
    <property type="entry name" value="AAA+_ATPase"/>
</dbReference>
<organism evidence="10 11">
    <name type="scientific">Povalibacter uvarum</name>
    <dbReference type="NCBI Taxonomy" id="732238"/>
    <lineage>
        <taxon>Bacteria</taxon>
        <taxon>Pseudomonadati</taxon>
        <taxon>Pseudomonadota</taxon>
        <taxon>Gammaproteobacteria</taxon>
        <taxon>Steroidobacterales</taxon>
        <taxon>Steroidobacteraceae</taxon>
        <taxon>Povalibacter</taxon>
    </lineage>
</organism>
<gene>
    <name evidence="10" type="ORF">HNQ60_004995</name>
</gene>
<evidence type="ECO:0000256" key="7">
    <source>
        <dbReference type="ARBA" id="ARBA00022967"/>
    </source>
</evidence>
<evidence type="ECO:0000256" key="2">
    <source>
        <dbReference type="ARBA" id="ARBA00022475"/>
    </source>
</evidence>
<reference evidence="10 11" key="1">
    <citation type="submission" date="2020-08" db="EMBL/GenBank/DDBJ databases">
        <title>Genomic Encyclopedia of Type Strains, Phase IV (KMG-IV): sequencing the most valuable type-strain genomes for metagenomic binning, comparative biology and taxonomic classification.</title>
        <authorList>
            <person name="Goeker M."/>
        </authorList>
    </citation>
    <scope>NUCLEOTIDE SEQUENCE [LARGE SCALE GENOMIC DNA]</scope>
    <source>
        <strain evidence="10 11">DSM 26723</strain>
    </source>
</reference>
<evidence type="ECO:0000259" key="9">
    <source>
        <dbReference type="PROSITE" id="PS50893"/>
    </source>
</evidence>
<protein>
    <submittedName>
        <fullName evidence="10">Ribose transport system ATP-binding protein</fullName>
    </submittedName>
</protein>
<dbReference type="RefSeq" id="WP_184335476.1">
    <property type="nucleotide sequence ID" value="NZ_JACHHZ010000006.1"/>
</dbReference>